<keyword evidence="1" id="KW-0812">Transmembrane</keyword>
<name>A0A0M2NJW4_9FIRM</name>
<gene>
    <name evidence="2" type="ORF">CHK_1298</name>
</gene>
<keyword evidence="3" id="KW-1185">Reference proteome</keyword>
<sequence>MKQLTEKQSKIIQIILGLVAGIGIWFSILVGSDSDSGILQYLFVIIFAAVMLLQRFLENKFDTKFRTFSKFWLIGLIIGLVAFLIYGFASGTMFK</sequence>
<protein>
    <submittedName>
        <fullName evidence="2">Uncharacterized protein</fullName>
    </submittedName>
</protein>
<dbReference type="Proteomes" id="UP000034076">
    <property type="component" value="Unassembled WGS sequence"/>
</dbReference>
<keyword evidence="1" id="KW-1133">Transmembrane helix</keyword>
<feature type="transmembrane region" description="Helical" evidence="1">
    <location>
        <begin position="12"/>
        <end position="32"/>
    </location>
</feature>
<evidence type="ECO:0000256" key="1">
    <source>
        <dbReference type="SAM" id="Phobius"/>
    </source>
</evidence>
<evidence type="ECO:0000313" key="2">
    <source>
        <dbReference type="EMBL" id="KKI51251.1"/>
    </source>
</evidence>
<dbReference type="AlphaFoldDB" id="A0A0M2NJW4"/>
<accession>A0A0M2NJW4</accession>
<proteinExistence type="predicted"/>
<dbReference type="OrthoDB" id="9935505at2"/>
<dbReference type="RefSeq" id="WP_046443201.1">
    <property type="nucleotide sequence ID" value="NZ_CAUERS010000006.1"/>
</dbReference>
<reference evidence="2 3" key="1">
    <citation type="submission" date="2015-04" db="EMBL/GenBank/DDBJ databases">
        <title>Draft genome sequence of bacteremic isolate Catabacter hongkongensis type strain HKU16T.</title>
        <authorList>
            <person name="Lau S.K."/>
            <person name="Teng J.L."/>
            <person name="Huang Y."/>
            <person name="Curreem S.O."/>
            <person name="Tsui S.K."/>
            <person name="Woo P.C."/>
        </authorList>
    </citation>
    <scope>NUCLEOTIDE SEQUENCE [LARGE SCALE GENOMIC DNA]</scope>
    <source>
        <strain evidence="2 3">HKU16</strain>
    </source>
</reference>
<keyword evidence="1" id="KW-0472">Membrane</keyword>
<feature type="transmembrane region" description="Helical" evidence="1">
    <location>
        <begin position="69"/>
        <end position="89"/>
    </location>
</feature>
<organism evidence="2 3">
    <name type="scientific">Christensenella hongkongensis</name>
    <dbReference type="NCBI Taxonomy" id="270498"/>
    <lineage>
        <taxon>Bacteria</taxon>
        <taxon>Bacillati</taxon>
        <taxon>Bacillota</taxon>
        <taxon>Clostridia</taxon>
        <taxon>Christensenellales</taxon>
        <taxon>Christensenellaceae</taxon>
        <taxon>Christensenella</taxon>
    </lineage>
</organism>
<dbReference type="EMBL" id="LAYJ01000087">
    <property type="protein sequence ID" value="KKI51251.1"/>
    <property type="molecule type" value="Genomic_DNA"/>
</dbReference>
<evidence type="ECO:0000313" key="3">
    <source>
        <dbReference type="Proteomes" id="UP000034076"/>
    </source>
</evidence>
<comment type="caution">
    <text evidence="2">The sequence shown here is derived from an EMBL/GenBank/DDBJ whole genome shotgun (WGS) entry which is preliminary data.</text>
</comment>
<feature type="transmembrane region" description="Helical" evidence="1">
    <location>
        <begin position="38"/>
        <end position="57"/>
    </location>
</feature>